<evidence type="ECO:0000256" key="9">
    <source>
        <dbReference type="ARBA" id="ARBA00022822"/>
    </source>
</evidence>
<dbReference type="NCBIfam" id="TIGR00564">
    <property type="entry name" value="trpE_most"/>
    <property type="match status" value="1"/>
</dbReference>
<evidence type="ECO:0000256" key="10">
    <source>
        <dbReference type="ARBA" id="ARBA00022842"/>
    </source>
</evidence>
<organism evidence="18 19">
    <name type="scientific">Candidatus Segetimicrobium genomatis</name>
    <dbReference type="NCBI Taxonomy" id="2569760"/>
    <lineage>
        <taxon>Bacteria</taxon>
        <taxon>Bacillati</taxon>
        <taxon>Candidatus Sysuimicrobiota</taxon>
        <taxon>Candidatus Sysuimicrobiia</taxon>
        <taxon>Candidatus Sysuimicrobiales</taxon>
        <taxon>Candidatus Segetimicrobiaceae</taxon>
        <taxon>Candidatus Segetimicrobium</taxon>
    </lineage>
</organism>
<evidence type="ECO:0000256" key="1">
    <source>
        <dbReference type="ARBA" id="ARBA00001946"/>
    </source>
</evidence>
<feature type="domain" description="Anthranilate synthase component I N-terminal" evidence="17">
    <location>
        <begin position="33"/>
        <end position="178"/>
    </location>
</feature>
<evidence type="ECO:0000259" key="16">
    <source>
        <dbReference type="Pfam" id="PF00425"/>
    </source>
</evidence>
<dbReference type="GO" id="GO:0004049">
    <property type="term" value="F:anthranilate synthase activity"/>
    <property type="evidence" value="ECO:0007669"/>
    <property type="project" value="UniProtKB-EC"/>
</dbReference>
<keyword evidence="11 15" id="KW-0057">Aromatic amino acid biosynthesis</keyword>
<evidence type="ECO:0000256" key="7">
    <source>
        <dbReference type="ARBA" id="ARBA00022605"/>
    </source>
</evidence>
<reference evidence="18 19" key="1">
    <citation type="journal article" date="2019" name="Nat. Microbiol.">
        <title>Mediterranean grassland soil C-N compound turnover is dependent on rainfall and depth, and is mediated by genomically divergent microorganisms.</title>
        <authorList>
            <person name="Diamond S."/>
            <person name="Andeer P.F."/>
            <person name="Li Z."/>
            <person name="Crits-Christoph A."/>
            <person name="Burstein D."/>
            <person name="Anantharaman K."/>
            <person name="Lane K.R."/>
            <person name="Thomas B.C."/>
            <person name="Pan C."/>
            <person name="Northen T.R."/>
            <person name="Banfield J.F."/>
        </authorList>
    </citation>
    <scope>NUCLEOTIDE SEQUENCE [LARGE SCALE GENOMIC DNA]</scope>
    <source>
        <strain evidence="18">NP_8</strain>
    </source>
</reference>
<comment type="catalytic activity">
    <reaction evidence="14 15">
        <text>chorismate + L-glutamine = anthranilate + pyruvate + L-glutamate + H(+)</text>
        <dbReference type="Rhea" id="RHEA:21732"/>
        <dbReference type="ChEBI" id="CHEBI:15361"/>
        <dbReference type="ChEBI" id="CHEBI:15378"/>
        <dbReference type="ChEBI" id="CHEBI:16567"/>
        <dbReference type="ChEBI" id="CHEBI:29748"/>
        <dbReference type="ChEBI" id="CHEBI:29985"/>
        <dbReference type="ChEBI" id="CHEBI:58359"/>
        <dbReference type="EC" id="4.1.3.27"/>
    </reaction>
</comment>
<dbReference type="InterPro" id="IPR015890">
    <property type="entry name" value="Chorismate_C"/>
</dbReference>
<dbReference type="PANTHER" id="PTHR11236:SF48">
    <property type="entry name" value="ISOCHORISMATE SYNTHASE MENF"/>
    <property type="match status" value="1"/>
</dbReference>
<dbReference type="UniPathway" id="UPA00035">
    <property type="reaction ID" value="UER00040"/>
</dbReference>
<comment type="pathway">
    <text evidence="2 15">Amino-acid biosynthesis; L-tryptophan biosynthesis; L-tryptophan from chorismate: step 1/5.</text>
</comment>
<dbReference type="GO" id="GO:0000162">
    <property type="term" value="P:L-tryptophan biosynthetic process"/>
    <property type="evidence" value="ECO:0007669"/>
    <property type="project" value="UniProtKB-UniPathway"/>
</dbReference>
<evidence type="ECO:0000256" key="8">
    <source>
        <dbReference type="ARBA" id="ARBA00022723"/>
    </source>
</evidence>
<dbReference type="GO" id="GO:0046872">
    <property type="term" value="F:metal ion binding"/>
    <property type="evidence" value="ECO:0007669"/>
    <property type="project" value="UniProtKB-KW"/>
</dbReference>
<sequence length="514" mass="56308">MATVLDIEPTKTEFLSRTRGGNLIPVSCELPADLETPISTFMKVRGDGDAFLLESVEGGERIGRYSFIGSGPMMTIVSRGDQVEIREGPSGDGARARRVERQTADVLDVTRSLLRRHRPVPDPSLPRFAGGAVGYFGYDLVRSWERLPNRPVDDLSLPTCYLAVADTVVIFDHVRHTMKIVANAAVDGDGGAAYRRAVEKVEQLYERLRTPIVAVQGGGRIHPAMDTDMPVSTFLGAVERAKEYIRAGDVFQVVLSRRFSAVVEDVDALDIYRALRTINPSPYMFFLDFEDAKIIGSSPELLVRLEGGVVETRPLAGTRPRGDTDEDDRGLEAQLLADEKERAEHVMLVDLGRNDLGRVCDYGTVRVTDLMSVERFSHVMHIVSDVQGRLRGDLDAIDVLRACFPAGTVTGAPKVRAMEIIDELEPVSRGPYAGAVGYLGFSGNMDTAITIRTIVMAGNRAYVQAGAGIVADSVPEREYVETVNKAKALVRALERVNRSNQGTRERGNEGTRTS</sequence>
<comment type="caution">
    <text evidence="18">The sequence shown here is derived from an EMBL/GenBank/DDBJ whole genome shotgun (WGS) entry which is preliminary data.</text>
</comment>
<dbReference type="Pfam" id="PF00425">
    <property type="entry name" value="Chorismate_bind"/>
    <property type="match status" value="1"/>
</dbReference>
<evidence type="ECO:0000256" key="15">
    <source>
        <dbReference type="RuleBase" id="RU364045"/>
    </source>
</evidence>
<dbReference type="PRINTS" id="PR00095">
    <property type="entry name" value="ANTSNTHASEI"/>
</dbReference>
<protein>
    <recommendedName>
        <fullName evidence="6 15">Anthranilate synthase component 1</fullName>
        <ecNumber evidence="5 15">4.1.3.27</ecNumber>
    </recommendedName>
</protein>
<dbReference type="Pfam" id="PF04715">
    <property type="entry name" value="Anth_synt_I_N"/>
    <property type="match status" value="1"/>
</dbReference>
<evidence type="ECO:0000256" key="2">
    <source>
        <dbReference type="ARBA" id="ARBA00004873"/>
    </source>
</evidence>
<name>A0A537IXG7_9BACT</name>
<evidence type="ECO:0000256" key="5">
    <source>
        <dbReference type="ARBA" id="ARBA00012266"/>
    </source>
</evidence>
<evidence type="ECO:0000256" key="13">
    <source>
        <dbReference type="ARBA" id="ARBA00025634"/>
    </source>
</evidence>
<dbReference type="EMBL" id="VBAP01000032">
    <property type="protein sequence ID" value="TMI76008.1"/>
    <property type="molecule type" value="Genomic_DNA"/>
</dbReference>
<dbReference type="EC" id="4.1.3.27" evidence="5 15"/>
<dbReference type="InterPro" id="IPR019999">
    <property type="entry name" value="Anth_synth_I-like"/>
</dbReference>
<evidence type="ECO:0000313" key="19">
    <source>
        <dbReference type="Proteomes" id="UP000318834"/>
    </source>
</evidence>
<dbReference type="AlphaFoldDB" id="A0A537IXG7"/>
<keyword evidence="10 15" id="KW-0460">Magnesium</keyword>
<dbReference type="Proteomes" id="UP000318834">
    <property type="component" value="Unassembled WGS sequence"/>
</dbReference>
<dbReference type="InterPro" id="IPR005256">
    <property type="entry name" value="Anth_synth_I_PabB"/>
</dbReference>
<evidence type="ECO:0000313" key="18">
    <source>
        <dbReference type="EMBL" id="TMI76008.1"/>
    </source>
</evidence>
<comment type="similarity">
    <text evidence="3 15">Belongs to the anthranilate synthase component I family.</text>
</comment>
<dbReference type="SUPFAM" id="SSF56322">
    <property type="entry name" value="ADC synthase"/>
    <property type="match status" value="1"/>
</dbReference>
<evidence type="ECO:0000256" key="4">
    <source>
        <dbReference type="ARBA" id="ARBA00011575"/>
    </source>
</evidence>
<dbReference type="InterPro" id="IPR005801">
    <property type="entry name" value="ADC_synthase"/>
</dbReference>
<dbReference type="PANTHER" id="PTHR11236">
    <property type="entry name" value="AMINOBENZOATE/ANTHRANILATE SYNTHASE"/>
    <property type="match status" value="1"/>
</dbReference>
<keyword evidence="9 15" id="KW-0822">Tryptophan biosynthesis</keyword>
<gene>
    <name evidence="15 18" type="primary">trpE</name>
    <name evidence="18" type="ORF">E6H05_05095</name>
</gene>
<evidence type="ECO:0000256" key="11">
    <source>
        <dbReference type="ARBA" id="ARBA00023141"/>
    </source>
</evidence>
<feature type="domain" description="Chorismate-utilising enzyme C-terminal" evidence="16">
    <location>
        <begin position="233"/>
        <end position="485"/>
    </location>
</feature>
<keyword evidence="8 15" id="KW-0479">Metal-binding</keyword>
<evidence type="ECO:0000256" key="12">
    <source>
        <dbReference type="ARBA" id="ARBA00023239"/>
    </source>
</evidence>
<keyword evidence="7 15" id="KW-0028">Amino-acid biosynthesis</keyword>
<accession>A0A537IXG7</accession>
<dbReference type="InterPro" id="IPR006805">
    <property type="entry name" value="Anth_synth_I_N"/>
</dbReference>
<evidence type="ECO:0000256" key="3">
    <source>
        <dbReference type="ARBA" id="ARBA00009562"/>
    </source>
</evidence>
<evidence type="ECO:0000259" key="17">
    <source>
        <dbReference type="Pfam" id="PF04715"/>
    </source>
</evidence>
<evidence type="ECO:0000256" key="6">
    <source>
        <dbReference type="ARBA" id="ARBA00020653"/>
    </source>
</evidence>
<comment type="function">
    <text evidence="13 15">Part of a heterotetrameric complex that catalyzes the two-step biosynthesis of anthranilate, an intermediate in the biosynthesis of L-tryptophan. In the first step, the glutamine-binding beta subunit (TrpG) of anthranilate synthase (AS) provides the glutamine amidotransferase activity which generates ammonia as a substrate that, along with chorismate, is used in the second step, catalyzed by the large alpha subunit of AS (TrpE) to produce anthranilate. In the absence of TrpG, TrpE can synthesize anthranilate directly from chorismate and high concentrations of ammonia.</text>
</comment>
<dbReference type="Gene3D" id="3.60.120.10">
    <property type="entry name" value="Anthranilate synthase"/>
    <property type="match status" value="1"/>
</dbReference>
<keyword evidence="12 15" id="KW-0456">Lyase</keyword>
<comment type="subunit">
    <text evidence="4 15">Heterotetramer consisting of two non-identical subunits: a beta subunit (TrpG) and a large alpha subunit (TrpE).</text>
</comment>
<proteinExistence type="inferred from homology"/>
<evidence type="ECO:0000256" key="14">
    <source>
        <dbReference type="ARBA" id="ARBA00047683"/>
    </source>
</evidence>
<comment type="cofactor">
    <cofactor evidence="1 15">
        <name>Mg(2+)</name>
        <dbReference type="ChEBI" id="CHEBI:18420"/>
    </cofactor>
</comment>